<dbReference type="Proteomes" id="UP000015241">
    <property type="component" value="Unassembled WGS sequence"/>
</dbReference>
<feature type="region of interest" description="Disordered" evidence="1">
    <location>
        <begin position="117"/>
        <end position="141"/>
    </location>
</feature>
<dbReference type="OrthoDB" id="3362494at2759"/>
<dbReference type="HOGENOM" id="CLU_799344_0_0_1"/>
<dbReference type="AlphaFoldDB" id="S8E5B0"/>
<proteinExistence type="predicted"/>
<evidence type="ECO:0000313" key="2">
    <source>
        <dbReference type="EMBL" id="EPS99892.1"/>
    </source>
</evidence>
<reference evidence="2 3" key="1">
    <citation type="journal article" date="2012" name="Science">
        <title>The Paleozoic origin of enzymatic lignin decomposition reconstructed from 31 fungal genomes.</title>
        <authorList>
            <person name="Floudas D."/>
            <person name="Binder M."/>
            <person name="Riley R."/>
            <person name="Barry K."/>
            <person name="Blanchette R.A."/>
            <person name="Henrissat B."/>
            <person name="Martinez A.T."/>
            <person name="Otillar R."/>
            <person name="Spatafora J.W."/>
            <person name="Yadav J.S."/>
            <person name="Aerts A."/>
            <person name="Benoit I."/>
            <person name="Boyd A."/>
            <person name="Carlson A."/>
            <person name="Copeland A."/>
            <person name="Coutinho P.M."/>
            <person name="de Vries R.P."/>
            <person name="Ferreira P."/>
            <person name="Findley K."/>
            <person name="Foster B."/>
            <person name="Gaskell J."/>
            <person name="Glotzer D."/>
            <person name="Gorecki P."/>
            <person name="Heitman J."/>
            <person name="Hesse C."/>
            <person name="Hori C."/>
            <person name="Igarashi K."/>
            <person name="Jurgens J.A."/>
            <person name="Kallen N."/>
            <person name="Kersten P."/>
            <person name="Kohler A."/>
            <person name="Kuees U."/>
            <person name="Kumar T.K.A."/>
            <person name="Kuo A."/>
            <person name="LaButti K."/>
            <person name="Larrondo L.F."/>
            <person name="Lindquist E."/>
            <person name="Ling A."/>
            <person name="Lombard V."/>
            <person name="Lucas S."/>
            <person name="Lundell T."/>
            <person name="Martin R."/>
            <person name="McLaughlin D.J."/>
            <person name="Morgenstern I."/>
            <person name="Morin E."/>
            <person name="Murat C."/>
            <person name="Nagy L.G."/>
            <person name="Nolan M."/>
            <person name="Ohm R.A."/>
            <person name="Patyshakuliyeva A."/>
            <person name="Rokas A."/>
            <person name="Ruiz-Duenas F.J."/>
            <person name="Sabat G."/>
            <person name="Salamov A."/>
            <person name="Samejima M."/>
            <person name="Schmutz J."/>
            <person name="Slot J.C."/>
            <person name="St John F."/>
            <person name="Stenlid J."/>
            <person name="Sun H."/>
            <person name="Sun S."/>
            <person name="Syed K."/>
            <person name="Tsang A."/>
            <person name="Wiebenga A."/>
            <person name="Young D."/>
            <person name="Pisabarro A."/>
            <person name="Eastwood D.C."/>
            <person name="Martin F."/>
            <person name="Cullen D."/>
            <person name="Grigoriev I.V."/>
            <person name="Hibbett D.S."/>
        </authorList>
    </citation>
    <scope>NUCLEOTIDE SEQUENCE</scope>
    <source>
        <strain evidence="3">FP-58527</strain>
    </source>
</reference>
<feature type="compositionally biased region" description="Low complexity" evidence="1">
    <location>
        <begin position="126"/>
        <end position="141"/>
    </location>
</feature>
<name>S8E5B0_FOMSC</name>
<dbReference type="STRING" id="743788.S8E5B0"/>
<organism evidence="2 3">
    <name type="scientific">Fomitopsis schrenkii</name>
    <name type="common">Brown rot fungus</name>
    <dbReference type="NCBI Taxonomy" id="2126942"/>
    <lineage>
        <taxon>Eukaryota</taxon>
        <taxon>Fungi</taxon>
        <taxon>Dikarya</taxon>
        <taxon>Basidiomycota</taxon>
        <taxon>Agaricomycotina</taxon>
        <taxon>Agaricomycetes</taxon>
        <taxon>Polyporales</taxon>
        <taxon>Fomitopsis</taxon>
    </lineage>
</organism>
<keyword evidence="3" id="KW-1185">Reference proteome</keyword>
<sequence length="347" mass="38918">MPGAGAGAAPFVGLPTRLKAWIQGYPAMLPAIGKSDRRPEPRRGARTVRFVSVRRIVRMYSHDLVKTAASWAQRPRGGSPNMGERAFASSKEWERVAPPTLKLPPRYSDAYRKQMDLTPNFHPDTGAGSTSSSVSAPSLSSVSSASSATSLDELGMLTRPGEDRFRSLTDLKWDEFEIMGFGELSDDKLQFDLKEGARADRAAKRATLTWQDFSSSGFSRTDAPLNAKLQFSTLVMNTIRQLLRAPSLISVVDTPEIRKFDIWEFRLDYDSEDEHAKAFEMLELKRHLDAIHQEFSGSYAQVRELKRAKGELEEVKTLQAQIHEQTEQTSKFRLVEFFCGSSPRKNP</sequence>
<evidence type="ECO:0000313" key="3">
    <source>
        <dbReference type="Proteomes" id="UP000015241"/>
    </source>
</evidence>
<evidence type="ECO:0000256" key="1">
    <source>
        <dbReference type="SAM" id="MobiDB-lite"/>
    </source>
</evidence>
<protein>
    <submittedName>
        <fullName evidence="2">Uncharacterized protein</fullName>
    </submittedName>
</protein>
<dbReference type="EMBL" id="KE504153">
    <property type="protein sequence ID" value="EPS99892.1"/>
    <property type="molecule type" value="Genomic_DNA"/>
</dbReference>
<dbReference type="InParanoid" id="S8E5B0"/>
<dbReference type="eggNOG" id="ENOG502RBV5">
    <property type="taxonomic scope" value="Eukaryota"/>
</dbReference>
<accession>S8E5B0</accession>
<gene>
    <name evidence="2" type="ORF">FOMPIDRAFT_85683</name>
</gene>